<gene>
    <name evidence="2" type="ORF">H8S44_04820</name>
</gene>
<comment type="caution">
    <text evidence="2">The sequence shown here is derived from an EMBL/GenBank/DDBJ whole genome shotgun (WGS) entry which is preliminary data.</text>
</comment>
<dbReference type="Pfam" id="PF09983">
    <property type="entry name" value="JetD_C"/>
    <property type="match status" value="1"/>
</dbReference>
<evidence type="ECO:0000313" key="2">
    <source>
        <dbReference type="EMBL" id="MBC5659093.1"/>
    </source>
</evidence>
<organism evidence="2 3">
    <name type="scientific">Anaerosacchariphilus hominis</name>
    <dbReference type="NCBI Taxonomy" id="2763017"/>
    <lineage>
        <taxon>Bacteria</taxon>
        <taxon>Bacillati</taxon>
        <taxon>Bacillota</taxon>
        <taxon>Clostridia</taxon>
        <taxon>Lachnospirales</taxon>
        <taxon>Lachnospiraceae</taxon>
        <taxon>Anaerosacchariphilus</taxon>
    </lineage>
</organism>
<dbReference type="EMBL" id="JACOOR010000002">
    <property type="protein sequence ID" value="MBC5659093.1"/>
    <property type="molecule type" value="Genomic_DNA"/>
</dbReference>
<keyword evidence="3" id="KW-1185">Reference proteome</keyword>
<dbReference type="InterPro" id="IPR024534">
    <property type="entry name" value="JetD_C"/>
</dbReference>
<sequence>MGKKAEQKRRNHVIQVILDAYESGNADWRTYPDPNARGNRTIWITQELYDEIGKRELNQQVLDLQQEKLLRDGTGRDSSGWLVRGSELEKITYQLESIPVFYERDSRIPRYIRHYGPLRELTGELEELKGAAKSWKPWLLCCIEAMEQDVDREKIPKICQDAEKKKVYFQTLRGLNELEEPVYRRVFSKHYLGDSKRFEQIIQKQILRDARRWNERVEADEEVMDDRTVLVEIGLETYHQELAVKGSLRFLLKGTEVDTAAWRYGTVLNAETLKHLELLPEQKICKIISIENKANYMSVPFEEGTLYLYSHGFFSPAEREFLRELRKCLHTAGTGTEYYHSSDLDYGGMRIFMHIQKEIFPDLKPWRMDRETLEHYRELGESRGSEYLKKIEELEVPPELQKLKTAILETGITLEQEAFLWE</sequence>
<proteinExistence type="predicted"/>
<evidence type="ECO:0000313" key="3">
    <source>
        <dbReference type="Proteomes" id="UP000649345"/>
    </source>
</evidence>
<accession>A0A923RLD3</accession>
<dbReference type="RefSeq" id="WP_186873037.1">
    <property type="nucleotide sequence ID" value="NZ_JACOOR010000002.1"/>
</dbReference>
<reference evidence="2" key="1">
    <citation type="submission" date="2020-08" db="EMBL/GenBank/DDBJ databases">
        <title>Genome public.</title>
        <authorList>
            <person name="Liu C."/>
            <person name="Sun Q."/>
        </authorList>
    </citation>
    <scope>NUCLEOTIDE SEQUENCE</scope>
    <source>
        <strain evidence="2">NSJ-68</strain>
    </source>
</reference>
<dbReference type="AlphaFoldDB" id="A0A923RLD3"/>
<evidence type="ECO:0000259" key="1">
    <source>
        <dbReference type="Pfam" id="PF09983"/>
    </source>
</evidence>
<name>A0A923RLD3_9FIRM</name>
<protein>
    <submittedName>
        <fullName evidence="2">DUF2399 domain-containing protein</fullName>
    </submittedName>
</protein>
<dbReference type="Proteomes" id="UP000649345">
    <property type="component" value="Unassembled WGS sequence"/>
</dbReference>
<feature type="domain" description="Wadjet protein JetD C-terminal" evidence="1">
    <location>
        <begin position="269"/>
        <end position="419"/>
    </location>
</feature>